<dbReference type="InterPro" id="IPR029030">
    <property type="entry name" value="Caspase-like_dom_sf"/>
</dbReference>
<evidence type="ECO:0008006" key="3">
    <source>
        <dbReference type="Google" id="ProtNLM"/>
    </source>
</evidence>
<dbReference type="GO" id="GO:0008233">
    <property type="term" value="F:peptidase activity"/>
    <property type="evidence" value="ECO:0007669"/>
    <property type="project" value="InterPro"/>
</dbReference>
<protein>
    <recommendedName>
        <fullName evidence="3">Peptidase C13</fullName>
    </recommendedName>
</protein>
<dbReference type="Gene3D" id="3.40.50.1460">
    <property type="match status" value="1"/>
</dbReference>
<evidence type="ECO:0000313" key="2">
    <source>
        <dbReference type="EMBL" id="HGQ86234.1"/>
    </source>
</evidence>
<dbReference type="EMBL" id="DSZN01000121">
    <property type="protein sequence ID" value="HGQ86234.1"/>
    <property type="molecule type" value="Genomic_DNA"/>
</dbReference>
<accession>A0A7C4JST8</accession>
<keyword evidence="1" id="KW-0472">Membrane</keyword>
<keyword evidence="1" id="KW-0812">Transmembrane</keyword>
<dbReference type="AlphaFoldDB" id="A0A7C4JST8"/>
<evidence type="ECO:0000256" key="1">
    <source>
        <dbReference type="SAM" id="Phobius"/>
    </source>
</evidence>
<proteinExistence type="predicted"/>
<comment type="caution">
    <text evidence="2">The sequence shown here is derived from an EMBL/GenBank/DDBJ whole genome shotgun (WGS) entry which is preliminary data.</text>
</comment>
<organism evidence="2">
    <name type="scientific">Thermodesulfobacterium geofontis</name>
    <dbReference type="NCBI Taxonomy" id="1295609"/>
    <lineage>
        <taxon>Bacteria</taxon>
        <taxon>Pseudomonadati</taxon>
        <taxon>Thermodesulfobacteriota</taxon>
        <taxon>Thermodesulfobacteria</taxon>
        <taxon>Thermodesulfobacteriales</taxon>
        <taxon>Thermodesulfobacteriaceae</taxon>
        <taxon>Thermodesulfobacterium</taxon>
    </lineage>
</organism>
<dbReference type="InterPro" id="IPR001096">
    <property type="entry name" value="Peptidase_C13"/>
</dbReference>
<dbReference type="SUPFAM" id="SSF52129">
    <property type="entry name" value="Caspase-like"/>
    <property type="match status" value="1"/>
</dbReference>
<name>A0A7C4JST8_9BACT</name>
<sequence length="293" mass="34215">MGKLLDKIKVNKIFISKLLFILFIYVFLFSFFENVKGELDREQEIKTDKDGDGLSDYFEEHISLTNPRIPNYRYVILIDPLHIPIFKKQKFKIYETPVSKIAKFLNLKEKIPSENIIKLEGNKATIYNFKEALFKIARKANKNDFVFLFFISHGEKGKIFLYKESLSYEKLNKWLDEIHVRAIIIGIHACYSGSAIKFLKSGKSPRVIFTSSSENQTSIPHHPTREFFKAFEEPESYLFADIKLGDRNGYVSTKEAFLYAKRKMERITDSITPQLSDPQNISQFLYLGEYVPE</sequence>
<feature type="transmembrane region" description="Helical" evidence="1">
    <location>
        <begin position="12"/>
        <end position="32"/>
    </location>
</feature>
<gene>
    <name evidence="2" type="ORF">ENT66_08135</name>
</gene>
<reference evidence="2" key="1">
    <citation type="journal article" date="2020" name="mSystems">
        <title>Genome- and Community-Level Interaction Insights into Carbon Utilization and Element Cycling Functions of Hydrothermarchaeota in Hydrothermal Sediment.</title>
        <authorList>
            <person name="Zhou Z."/>
            <person name="Liu Y."/>
            <person name="Xu W."/>
            <person name="Pan J."/>
            <person name="Luo Z.H."/>
            <person name="Li M."/>
        </authorList>
    </citation>
    <scope>NUCLEOTIDE SEQUENCE [LARGE SCALE GENOMIC DNA]</scope>
    <source>
        <strain evidence="2">SpSt-6</strain>
    </source>
</reference>
<dbReference type="Pfam" id="PF01650">
    <property type="entry name" value="Peptidase_C13"/>
    <property type="match status" value="1"/>
</dbReference>
<dbReference type="GO" id="GO:0006508">
    <property type="term" value="P:proteolysis"/>
    <property type="evidence" value="ECO:0007669"/>
    <property type="project" value="InterPro"/>
</dbReference>
<keyword evidence="1" id="KW-1133">Transmembrane helix</keyword>